<dbReference type="EC" id="2.4.2.17" evidence="4 11"/>
<comment type="activity regulation">
    <text evidence="11">Feedback inhibited by histidine.</text>
</comment>
<organism evidence="14 15">
    <name type="scientific">Microlunatus ginsengisoli</name>
    <dbReference type="NCBI Taxonomy" id="363863"/>
    <lineage>
        <taxon>Bacteria</taxon>
        <taxon>Bacillati</taxon>
        <taxon>Actinomycetota</taxon>
        <taxon>Actinomycetes</taxon>
        <taxon>Propionibacteriales</taxon>
        <taxon>Propionibacteriaceae</taxon>
        <taxon>Microlunatus</taxon>
    </lineage>
</organism>
<accession>A0ABP6ZBR2</accession>
<keyword evidence="11" id="KW-0963">Cytoplasm</keyword>
<evidence type="ECO:0000256" key="7">
    <source>
        <dbReference type="ARBA" id="ARBA00022676"/>
    </source>
</evidence>
<dbReference type="PANTHER" id="PTHR21403">
    <property type="entry name" value="ATP PHOSPHORIBOSYLTRANSFERASE ATP-PRTASE"/>
    <property type="match status" value="1"/>
</dbReference>
<keyword evidence="8 11" id="KW-0808">Transferase</keyword>
<evidence type="ECO:0000313" key="14">
    <source>
        <dbReference type="EMBL" id="GAA3603759.1"/>
    </source>
</evidence>
<evidence type="ECO:0000256" key="4">
    <source>
        <dbReference type="ARBA" id="ARBA00011946"/>
    </source>
</evidence>
<comment type="pathway">
    <text evidence="2 11">Amino-acid biosynthesis; L-histidine biosynthesis; L-histidine from 5-phospho-alpha-D-ribose 1-diphosphate: step 1/9.</text>
</comment>
<keyword evidence="9 11" id="KW-0368">Histidine biosynthesis</keyword>
<feature type="domain" description="Histidine biosynthesis HisG C-terminal" evidence="13">
    <location>
        <begin position="218"/>
        <end position="289"/>
    </location>
</feature>
<keyword evidence="11" id="KW-0067">ATP-binding</keyword>
<dbReference type="InterPro" id="IPR001348">
    <property type="entry name" value="ATP_PRibTrfase_HisG"/>
</dbReference>
<keyword evidence="6 11" id="KW-0028">Amino-acid biosynthesis</keyword>
<evidence type="ECO:0000313" key="15">
    <source>
        <dbReference type="Proteomes" id="UP001501490"/>
    </source>
</evidence>
<evidence type="ECO:0000259" key="12">
    <source>
        <dbReference type="Pfam" id="PF01634"/>
    </source>
</evidence>
<dbReference type="CDD" id="cd13591">
    <property type="entry name" value="PBP2_HisGL1"/>
    <property type="match status" value="1"/>
</dbReference>
<dbReference type="InterPro" id="IPR020621">
    <property type="entry name" value="ATP-PRT_HisG_long"/>
</dbReference>
<comment type="subcellular location">
    <subcellularLocation>
        <location evidence="11">Cytoplasm</location>
    </subcellularLocation>
</comment>
<comment type="cofactor">
    <cofactor evidence="11">
        <name>Mg(2+)</name>
        <dbReference type="ChEBI" id="CHEBI:18420"/>
    </cofactor>
</comment>
<sequence length="293" mass="31470">MTSTWAAEAGKRLIKIAVPNKGALSEAAAQMLHEAGYAQRTDSKELVLLDEANGVEFFYLRPRDIALYVGEGTLDVGITGRDMLLDSGASAVEQLSLGFGGSRFRFAAPAGSDLELEKLDGLRLATSYPGLVGAYLAQRGISVRLIRLDGAVETAIRLGVADVIADVVETGTTLRQAGLELFGDPILQSEAIMITRTGVEPPRGFDQFVRRLNGVLVARNYVMMDYDVSDDHVADACAITPGLESPTVSPLARQGWHAVRAMVPRKQAQQIMDDLWAVGARAILVTDIAACRI</sequence>
<dbReference type="HAMAP" id="MF_00079">
    <property type="entry name" value="HisG_Long"/>
    <property type="match status" value="1"/>
</dbReference>
<keyword evidence="15" id="KW-1185">Reference proteome</keyword>
<dbReference type="Pfam" id="PF08029">
    <property type="entry name" value="HisG_C"/>
    <property type="match status" value="1"/>
</dbReference>
<keyword evidence="11" id="KW-0547">Nucleotide-binding</keyword>
<dbReference type="InterPro" id="IPR018198">
    <property type="entry name" value="ATP_PRibTrfase_CS"/>
</dbReference>
<evidence type="ECO:0000256" key="5">
    <source>
        <dbReference type="ARBA" id="ARBA00020998"/>
    </source>
</evidence>
<dbReference type="EMBL" id="BAABAB010000002">
    <property type="protein sequence ID" value="GAA3603759.1"/>
    <property type="molecule type" value="Genomic_DNA"/>
</dbReference>
<evidence type="ECO:0000256" key="2">
    <source>
        <dbReference type="ARBA" id="ARBA00004667"/>
    </source>
</evidence>
<dbReference type="Pfam" id="PF01634">
    <property type="entry name" value="HisG"/>
    <property type="match status" value="1"/>
</dbReference>
<evidence type="ECO:0000256" key="1">
    <source>
        <dbReference type="ARBA" id="ARBA00000915"/>
    </source>
</evidence>
<comment type="similarity">
    <text evidence="3 11">Belongs to the ATP phosphoribosyltransferase family. Long subfamily.</text>
</comment>
<dbReference type="InterPro" id="IPR015867">
    <property type="entry name" value="N-reg_PII/ATP_PRibTrfase_C"/>
</dbReference>
<dbReference type="InterPro" id="IPR013820">
    <property type="entry name" value="ATP_PRibTrfase_cat"/>
</dbReference>
<dbReference type="PROSITE" id="PS01316">
    <property type="entry name" value="ATP_P_PHORIBOSYLTR"/>
    <property type="match status" value="1"/>
</dbReference>
<dbReference type="Gene3D" id="3.40.190.10">
    <property type="entry name" value="Periplasmic binding protein-like II"/>
    <property type="match status" value="2"/>
</dbReference>
<evidence type="ECO:0000256" key="8">
    <source>
        <dbReference type="ARBA" id="ARBA00022679"/>
    </source>
</evidence>
<comment type="caution">
    <text evidence="14">The sequence shown here is derived from an EMBL/GenBank/DDBJ whole genome shotgun (WGS) entry which is preliminary data.</text>
</comment>
<dbReference type="Gene3D" id="3.30.70.120">
    <property type="match status" value="1"/>
</dbReference>
<comment type="catalytic activity">
    <reaction evidence="1 11">
        <text>1-(5-phospho-beta-D-ribosyl)-ATP + diphosphate = 5-phospho-alpha-D-ribose 1-diphosphate + ATP</text>
        <dbReference type="Rhea" id="RHEA:18473"/>
        <dbReference type="ChEBI" id="CHEBI:30616"/>
        <dbReference type="ChEBI" id="CHEBI:33019"/>
        <dbReference type="ChEBI" id="CHEBI:58017"/>
        <dbReference type="ChEBI" id="CHEBI:73183"/>
        <dbReference type="EC" id="2.4.2.17"/>
    </reaction>
</comment>
<dbReference type="GO" id="GO:0016757">
    <property type="term" value="F:glycosyltransferase activity"/>
    <property type="evidence" value="ECO:0007669"/>
    <property type="project" value="UniProtKB-KW"/>
</dbReference>
<evidence type="ECO:0000256" key="6">
    <source>
        <dbReference type="ARBA" id="ARBA00022605"/>
    </source>
</evidence>
<evidence type="ECO:0000256" key="3">
    <source>
        <dbReference type="ARBA" id="ARBA00007955"/>
    </source>
</evidence>
<dbReference type="Proteomes" id="UP001501490">
    <property type="component" value="Unassembled WGS sequence"/>
</dbReference>
<evidence type="ECO:0000259" key="13">
    <source>
        <dbReference type="Pfam" id="PF08029"/>
    </source>
</evidence>
<dbReference type="PANTHER" id="PTHR21403:SF8">
    <property type="entry name" value="ATP PHOSPHORIBOSYLTRANSFERASE"/>
    <property type="match status" value="1"/>
</dbReference>
<evidence type="ECO:0000256" key="10">
    <source>
        <dbReference type="ARBA" id="ARBA00024861"/>
    </source>
</evidence>
<name>A0ABP6ZBR2_9ACTN</name>
<gene>
    <name evidence="11 14" type="primary">hisG</name>
    <name evidence="14" type="ORF">GCM10022236_01850</name>
</gene>
<dbReference type="NCBIfam" id="TIGR03455">
    <property type="entry name" value="HisG_C-term"/>
    <property type="match status" value="1"/>
</dbReference>
<evidence type="ECO:0000256" key="9">
    <source>
        <dbReference type="ARBA" id="ARBA00023102"/>
    </source>
</evidence>
<dbReference type="SUPFAM" id="SSF53850">
    <property type="entry name" value="Periplasmic binding protein-like II"/>
    <property type="match status" value="1"/>
</dbReference>
<evidence type="ECO:0000256" key="11">
    <source>
        <dbReference type="HAMAP-Rule" id="MF_00079"/>
    </source>
</evidence>
<feature type="domain" description="ATP phosphoribosyltransferase catalytic" evidence="12">
    <location>
        <begin position="61"/>
        <end position="213"/>
    </location>
</feature>
<protein>
    <recommendedName>
        <fullName evidence="5 11">ATP phosphoribosyltransferase</fullName>
        <shortName evidence="11">ATP-PRT</shortName>
        <shortName evidence="11">ATP-PRTase</shortName>
        <ecNumber evidence="4 11">2.4.2.17</ecNumber>
    </recommendedName>
</protein>
<keyword evidence="11" id="KW-0460">Magnesium</keyword>
<dbReference type="SUPFAM" id="SSF54913">
    <property type="entry name" value="GlnB-like"/>
    <property type="match status" value="1"/>
</dbReference>
<dbReference type="InterPro" id="IPR013115">
    <property type="entry name" value="HisG_C"/>
</dbReference>
<dbReference type="InterPro" id="IPR011322">
    <property type="entry name" value="N-reg_PII-like_a/b"/>
</dbReference>
<reference evidence="15" key="1">
    <citation type="journal article" date="2019" name="Int. J. Syst. Evol. Microbiol.">
        <title>The Global Catalogue of Microorganisms (GCM) 10K type strain sequencing project: providing services to taxonomists for standard genome sequencing and annotation.</title>
        <authorList>
            <consortium name="The Broad Institute Genomics Platform"/>
            <consortium name="The Broad Institute Genome Sequencing Center for Infectious Disease"/>
            <person name="Wu L."/>
            <person name="Ma J."/>
        </authorList>
    </citation>
    <scope>NUCLEOTIDE SEQUENCE [LARGE SCALE GENOMIC DNA]</scope>
    <source>
        <strain evidence="15">JCM 16929</strain>
    </source>
</reference>
<keyword evidence="7 11" id="KW-0328">Glycosyltransferase</keyword>
<proteinExistence type="inferred from homology"/>
<dbReference type="NCBIfam" id="TIGR00070">
    <property type="entry name" value="hisG"/>
    <property type="match status" value="1"/>
</dbReference>
<comment type="function">
    <text evidence="10 11">Catalyzes the condensation of ATP and 5-phosphoribose 1-diphosphate to form N'-(5'-phosphoribosyl)-ATP (PR-ATP). Has a crucial role in the pathway because the rate of histidine biosynthesis seems to be controlled primarily by regulation of HisG enzymatic activity.</text>
</comment>
<keyword evidence="11" id="KW-0479">Metal-binding</keyword>